<evidence type="ECO:0000256" key="1">
    <source>
        <dbReference type="ARBA" id="ARBA00004496"/>
    </source>
</evidence>
<reference evidence="14 15" key="1">
    <citation type="submission" date="2019-01" db="EMBL/GenBank/DDBJ databases">
        <authorList>
            <person name="Chen W.-M."/>
        </authorList>
    </citation>
    <scope>NUCLEOTIDE SEQUENCE [LARGE SCALE GENOMIC DNA]</scope>
    <source>
        <strain evidence="14 15">CCP-7</strain>
    </source>
</reference>
<dbReference type="OrthoDB" id="9773087at2"/>
<dbReference type="InterPro" id="IPR003721">
    <property type="entry name" value="Pantoate_ligase"/>
</dbReference>
<comment type="subcellular location">
    <subcellularLocation>
        <location evidence="1 13">Cytoplasm</location>
    </subcellularLocation>
</comment>
<evidence type="ECO:0000256" key="11">
    <source>
        <dbReference type="ARBA" id="ARBA00048258"/>
    </source>
</evidence>
<dbReference type="HAMAP" id="MF_00158">
    <property type="entry name" value="PanC"/>
    <property type="match status" value="1"/>
</dbReference>
<dbReference type="Proteomes" id="UP000282971">
    <property type="component" value="Unassembled WGS sequence"/>
</dbReference>
<gene>
    <name evidence="13" type="primary">panC</name>
    <name evidence="14" type="ORF">EOD43_01160</name>
</gene>
<evidence type="ECO:0000313" key="15">
    <source>
        <dbReference type="Proteomes" id="UP000282971"/>
    </source>
</evidence>
<comment type="pathway">
    <text evidence="2 13">Cofactor biosynthesis; (R)-pantothenate biosynthesis; (R)-pantothenate from (R)-pantoate and beta-alanine: step 1/1.</text>
</comment>
<comment type="function">
    <text evidence="12 13">Catalyzes the condensation of pantoate with beta-alanine in an ATP-dependent reaction via a pantoyl-adenylate intermediate.</text>
</comment>
<dbReference type="PANTHER" id="PTHR21299:SF1">
    <property type="entry name" value="PANTOATE--BETA-ALANINE LIGASE"/>
    <property type="match status" value="1"/>
</dbReference>
<comment type="subunit">
    <text evidence="13">Homodimer.</text>
</comment>
<feature type="binding site" evidence="13">
    <location>
        <position position="153"/>
    </location>
    <ligand>
        <name>(R)-pantoate</name>
        <dbReference type="ChEBI" id="CHEBI:15980"/>
    </ligand>
</feature>
<dbReference type="EMBL" id="SACN01000001">
    <property type="protein sequence ID" value="RVT92564.1"/>
    <property type="molecule type" value="Genomic_DNA"/>
</dbReference>
<name>A0A437M514_9SPHN</name>
<dbReference type="Gene3D" id="3.40.50.620">
    <property type="entry name" value="HUPs"/>
    <property type="match status" value="1"/>
</dbReference>
<evidence type="ECO:0000256" key="10">
    <source>
        <dbReference type="ARBA" id="ARBA00022840"/>
    </source>
</evidence>
<dbReference type="AlphaFoldDB" id="A0A437M514"/>
<dbReference type="CDD" id="cd00560">
    <property type="entry name" value="PanC"/>
    <property type="match status" value="1"/>
</dbReference>
<dbReference type="FunFam" id="3.40.50.620:FF:000114">
    <property type="entry name" value="Pantothenate synthetase"/>
    <property type="match status" value="1"/>
</dbReference>
<evidence type="ECO:0000256" key="4">
    <source>
        <dbReference type="ARBA" id="ARBA00012219"/>
    </source>
</evidence>
<dbReference type="GO" id="GO:0005524">
    <property type="term" value="F:ATP binding"/>
    <property type="evidence" value="ECO:0007669"/>
    <property type="project" value="UniProtKB-KW"/>
</dbReference>
<feature type="active site" description="Proton donor" evidence="13">
    <location>
        <position position="37"/>
    </location>
</feature>
<keyword evidence="8 13" id="KW-0566">Pantothenate biosynthesis</keyword>
<keyword evidence="9 13" id="KW-0547">Nucleotide-binding</keyword>
<comment type="caution">
    <text evidence="13">Lacks conserved residue(s) required for the propagation of feature annotation.</text>
</comment>
<keyword evidence="15" id="KW-1185">Reference proteome</keyword>
<comment type="miscellaneous">
    <text evidence="13">The reaction proceeds by a bi uni uni bi ping pong mechanism.</text>
</comment>
<feature type="binding site" evidence="13">
    <location>
        <begin position="30"/>
        <end position="37"/>
    </location>
    <ligand>
        <name>ATP</name>
        <dbReference type="ChEBI" id="CHEBI:30616"/>
    </ligand>
</feature>
<comment type="similarity">
    <text evidence="3 13">Belongs to the pantothenate synthetase family.</text>
</comment>
<dbReference type="InterPro" id="IPR042176">
    <property type="entry name" value="Pantoate_ligase_C"/>
</dbReference>
<sequence>MQIIRHLADLRAAVRALVNTGAPVALVPTMGALHAGHIALVDAARARGCQVVVSIFVNPTQFAPTEDLDAYPRREAADAAMLEAAGAAVLWAPDVAEMYPAGFASSIEVSGVTARWEGEARPGHFAGVATVVAKLLLQTRPDMAFFGEKDFQQLAVIRRMVRDLDVGIEIVGVPTQRDDDGLALSSRNAYLSPEERIAARALPRALGDAAASIERGAPVAATIDAAKARLTEAGFTPIDYVALVDADSLEPTESIESPARLIAAAKLGRTRLIDNLAVGNVKSM</sequence>
<evidence type="ECO:0000256" key="8">
    <source>
        <dbReference type="ARBA" id="ARBA00022655"/>
    </source>
</evidence>
<evidence type="ECO:0000256" key="3">
    <source>
        <dbReference type="ARBA" id="ARBA00009256"/>
    </source>
</evidence>
<feature type="binding site" evidence="13">
    <location>
        <position position="61"/>
    </location>
    <ligand>
        <name>beta-alanine</name>
        <dbReference type="ChEBI" id="CHEBI:57966"/>
    </ligand>
</feature>
<accession>A0A437M514</accession>
<dbReference type="PANTHER" id="PTHR21299">
    <property type="entry name" value="CYTIDYLATE KINASE/PANTOATE-BETA-ALANINE LIGASE"/>
    <property type="match status" value="1"/>
</dbReference>
<organism evidence="14 15">
    <name type="scientific">Sphingomonas crocodyli</name>
    <dbReference type="NCBI Taxonomy" id="1979270"/>
    <lineage>
        <taxon>Bacteria</taxon>
        <taxon>Pseudomonadati</taxon>
        <taxon>Pseudomonadota</taxon>
        <taxon>Alphaproteobacteria</taxon>
        <taxon>Sphingomonadales</taxon>
        <taxon>Sphingomonadaceae</taxon>
        <taxon>Sphingomonas</taxon>
    </lineage>
</organism>
<dbReference type="RefSeq" id="WP_127740294.1">
    <property type="nucleotide sequence ID" value="NZ_SACN01000001.1"/>
</dbReference>
<feature type="binding site" evidence="13">
    <location>
        <begin position="184"/>
        <end position="187"/>
    </location>
    <ligand>
        <name>ATP</name>
        <dbReference type="ChEBI" id="CHEBI:30616"/>
    </ligand>
</feature>
<feature type="binding site" evidence="13">
    <location>
        <begin position="147"/>
        <end position="150"/>
    </location>
    <ligand>
        <name>ATP</name>
        <dbReference type="ChEBI" id="CHEBI:30616"/>
    </ligand>
</feature>
<dbReference type="InterPro" id="IPR014729">
    <property type="entry name" value="Rossmann-like_a/b/a_fold"/>
</dbReference>
<keyword evidence="10 13" id="KW-0067">ATP-binding</keyword>
<dbReference type="GO" id="GO:0015940">
    <property type="term" value="P:pantothenate biosynthetic process"/>
    <property type="evidence" value="ECO:0007669"/>
    <property type="project" value="UniProtKB-UniRule"/>
</dbReference>
<dbReference type="EC" id="6.3.2.1" evidence="4 13"/>
<dbReference type="NCBIfam" id="TIGR00018">
    <property type="entry name" value="panC"/>
    <property type="match status" value="1"/>
</dbReference>
<evidence type="ECO:0000256" key="13">
    <source>
        <dbReference type="HAMAP-Rule" id="MF_00158"/>
    </source>
</evidence>
<keyword evidence="7 13" id="KW-0436">Ligase</keyword>
<comment type="caution">
    <text evidence="14">The sequence shown here is derived from an EMBL/GenBank/DDBJ whole genome shotgun (WGS) entry which is preliminary data.</text>
</comment>
<feature type="binding site" evidence="13">
    <location>
        <position position="61"/>
    </location>
    <ligand>
        <name>(R)-pantoate</name>
        <dbReference type="ChEBI" id="CHEBI:15980"/>
    </ligand>
</feature>
<dbReference type="SUPFAM" id="SSF52374">
    <property type="entry name" value="Nucleotidylyl transferase"/>
    <property type="match status" value="1"/>
</dbReference>
<dbReference type="Pfam" id="PF02569">
    <property type="entry name" value="Pantoate_ligase"/>
    <property type="match status" value="1"/>
</dbReference>
<dbReference type="Gene3D" id="3.30.1300.10">
    <property type="entry name" value="Pantoate-beta-alanine ligase, C-terminal domain"/>
    <property type="match status" value="1"/>
</dbReference>
<dbReference type="UniPathway" id="UPA00028">
    <property type="reaction ID" value="UER00005"/>
</dbReference>
<evidence type="ECO:0000313" key="14">
    <source>
        <dbReference type="EMBL" id="RVT92564.1"/>
    </source>
</evidence>
<dbReference type="GO" id="GO:0005829">
    <property type="term" value="C:cytosol"/>
    <property type="evidence" value="ECO:0007669"/>
    <property type="project" value="TreeGrafter"/>
</dbReference>
<evidence type="ECO:0000256" key="2">
    <source>
        <dbReference type="ARBA" id="ARBA00004990"/>
    </source>
</evidence>
<protein>
    <recommendedName>
        <fullName evidence="5 13">Pantothenate synthetase</fullName>
        <shortName evidence="13">PS</shortName>
        <ecNumber evidence="4 13">6.3.2.1</ecNumber>
    </recommendedName>
    <alternativeName>
        <fullName evidence="13">Pantoate--beta-alanine ligase</fullName>
    </alternativeName>
    <alternativeName>
        <fullName evidence="13">Pantoate-activating enzyme</fullName>
    </alternativeName>
</protein>
<evidence type="ECO:0000256" key="6">
    <source>
        <dbReference type="ARBA" id="ARBA00022490"/>
    </source>
</evidence>
<evidence type="ECO:0000256" key="7">
    <source>
        <dbReference type="ARBA" id="ARBA00022598"/>
    </source>
</evidence>
<comment type="catalytic activity">
    <reaction evidence="11 13">
        <text>(R)-pantoate + beta-alanine + ATP = (R)-pantothenate + AMP + diphosphate + H(+)</text>
        <dbReference type="Rhea" id="RHEA:10912"/>
        <dbReference type="ChEBI" id="CHEBI:15378"/>
        <dbReference type="ChEBI" id="CHEBI:15980"/>
        <dbReference type="ChEBI" id="CHEBI:29032"/>
        <dbReference type="ChEBI" id="CHEBI:30616"/>
        <dbReference type="ChEBI" id="CHEBI:33019"/>
        <dbReference type="ChEBI" id="CHEBI:57966"/>
        <dbReference type="ChEBI" id="CHEBI:456215"/>
        <dbReference type="EC" id="6.3.2.1"/>
    </reaction>
</comment>
<dbReference type="GO" id="GO:0004592">
    <property type="term" value="F:pantoate-beta-alanine ligase activity"/>
    <property type="evidence" value="ECO:0007669"/>
    <property type="project" value="UniProtKB-UniRule"/>
</dbReference>
<evidence type="ECO:0000256" key="12">
    <source>
        <dbReference type="ARBA" id="ARBA00055042"/>
    </source>
</evidence>
<keyword evidence="6 13" id="KW-0963">Cytoplasm</keyword>
<evidence type="ECO:0000256" key="9">
    <source>
        <dbReference type="ARBA" id="ARBA00022741"/>
    </source>
</evidence>
<evidence type="ECO:0000256" key="5">
    <source>
        <dbReference type="ARBA" id="ARBA00014155"/>
    </source>
</evidence>
<proteinExistence type="inferred from homology"/>